<feature type="transmembrane region" description="Helical" evidence="1">
    <location>
        <begin position="7"/>
        <end position="25"/>
    </location>
</feature>
<accession>A0ABN6ZED3</accession>
<keyword evidence="3" id="KW-1185">Reference proteome</keyword>
<evidence type="ECO:0000313" key="3">
    <source>
        <dbReference type="Proteomes" id="UP001432099"/>
    </source>
</evidence>
<feature type="transmembrane region" description="Helical" evidence="1">
    <location>
        <begin position="68"/>
        <end position="95"/>
    </location>
</feature>
<dbReference type="Proteomes" id="UP001432099">
    <property type="component" value="Chromosome"/>
</dbReference>
<keyword evidence="1" id="KW-0812">Transmembrane</keyword>
<proteinExistence type="predicted"/>
<gene>
    <name evidence="2" type="ORF">T23_04120</name>
</gene>
<keyword evidence="1" id="KW-1133">Transmembrane helix</keyword>
<dbReference type="EMBL" id="AP028127">
    <property type="protein sequence ID" value="BEH90310.1"/>
    <property type="molecule type" value="Genomic_DNA"/>
</dbReference>
<organism evidence="2 3">
    <name type="scientific">Turicibacter faecis</name>
    <dbReference type="NCBI Taxonomy" id="2963365"/>
    <lineage>
        <taxon>Bacteria</taxon>
        <taxon>Bacillati</taxon>
        <taxon>Bacillota</taxon>
        <taxon>Erysipelotrichia</taxon>
        <taxon>Erysipelotrichales</taxon>
        <taxon>Turicibacteraceae</taxon>
        <taxon>Turicibacter</taxon>
    </lineage>
</organism>
<name>A0ABN6ZED3_9FIRM</name>
<keyword evidence="1" id="KW-0472">Membrane</keyword>
<protein>
    <submittedName>
        <fullName evidence="2">Uncharacterized protein</fullName>
    </submittedName>
</protein>
<evidence type="ECO:0000256" key="1">
    <source>
        <dbReference type="SAM" id="Phobius"/>
    </source>
</evidence>
<evidence type="ECO:0000313" key="2">
    <source>
        <dbReference type="EMBL" id="BEH90310.1"/>
    </source>
</evidence>
<reference evidence="2" key="1">
    <citation type="journal article" date="2024" name="Int. J. Syst. Evol. Microbiol.">
        <title>Turicibacter faecis sp. nov., isolated from faeces of heart failure mouse model.</title>
        <authorList>
            <person name="Imamura Y."/>
            <person name="Motooka D."/>
            <person name="Nakajima Y."/>
            <person name="Ito S."/>
            <person name="Kitakaze M."/>
            <person name="Iida T."/>
            <person name="Nakamura S."/>
        </authorList>
    </citation>
    <scope>NUCLEOTIDE SEQUENCE</scope>
    <source>
        <strain evidence="2">TC023</strain>
    </source>
</reference>
<dbReference type="RefSeq" id="WP_338617827.1">
    <property type="nucleotide sequence ID" value="NZ_AP028127.1"/>
</dbReference>
<feature type="transmembrane region" description="Helical" evidence="1">
    <location>
        <begin position="31"/>
        <end position="56"/>
    </location>
</feature>
<sequence>MIRREMGLFKLALVLIQIVIILMLAPMTKEFVAPFMGGVVLNTVTYVILFCLHAYAYQVCLKSRMPKAGHVVSVAAVMFQSCWVLYLVATVLLGFEMLLLLTKHWPFKHKVKKVNSPKGMSR</sequence>